<comment type="caution">
    <text evidence="2">The sequence shown here is derived from an EMBL/GenBank/DDBJ whole genome shotgun (WGS) entry which is preliminary data.</text>
</comment>
<dbReference type="Gene3D" id="1.10.260.40">
    <property type="entry name" value="lambda repressor-like DNA-binding domains"/>
    <property type="match status" value="1"/>
</dbReference>
<organism evidence="2 3">
    <name type="scientific">Burkholderia ubonensis</name>
    <dbReference type="NCBI Taxonomy" id="101571"/>
    <lineage>
        <taxon>Bacteria</taxon>
        <taxon>Pseudomonadati</taxon>
        <taxon>Pseudomonadota</taxon>
        <taxon>Betaproteobacteria</taxon>
        <taxon>Burkholderiales</taxon>
        <taxon>Burkholderiaceae</taxon>
        <taxon>Burkholderia</taxon>
        <taxon>Burkholderia cepacia complex</taxon>
    </lineage>
</organism>
<gene>
    <name evidence="2" type="ORF">WJ33_22350</name>
</gene>
<name>A0A103RKJ6_9BURK</name>
<evidence type="ECO:0000313" key="2">
    <source>
        <dbReference type="EMBL" id="KVG69493.1"/>
    </source>
</evidence>
<dbReference type="AlphaFoldDB" id="A0A103RKJ6"/>
<dbReference type="SUPFAM" id="SSF47413">
    <property type="entry name" value="lambda repressor-like DNA-binding domains"/>
    <property type="match status" value="1"/>
</dbReference>
<accession>A0A103RKJ6</accession>
<dbReference type="RefSeq" id="WP_059750651.1">
    <property type="nucleotide sequence ID" value="NZ_CP013416.1"/>
</dbReference>
<protein>
    <submittedName>
        <fullName evidence="2">Transcriptional regulator</fullName>
    </submittedName>
</protein>
<dbReference type="Proteomes" id="UP000064029">
    <property type="component" value="Unassembled WGS sequence"/>
</dbReference>
<dbReference type="PROSITE" id="PS50943">
    <property type="entry name" value="HTH_CROC1"/>
    <property type="match status" value="1"/>
</dbReference>
<sequence>MPTPEEKAAFSERLKFALRRGPQKVAGATDLARHFNLRHHGAHPVSTQTVHKWMTGRTIPTPDKLRTLATWLRVDLHWLRYGPPPSAASCMTPPPLPRDEHYPPTRETIELASKIETLSAHHRYLLEELIEQFYGDAPKR</sequence>
<proteinExistence type="predicted"/>
<reference evidence="2 3" key="1">
    <citation type="submission" date="2015-11" db="EMBL/GenBank/DDBJ databases">
        <title>Expanding the genomic diversity of Burkholderia species for the development of highly accurate diagnostics.</title>
        <authorList>
            <person name="Sahl J."/>
            <person name="Keim P."/>
            <person name="Wagner D."/>
        </authorList>
    </citation>
    <scope>NUCLEOTIDE SEQUENCE [LARGE SCALE GENOMIC DNA]</scope>
    <source>
        <strain evidence="2 3">MSMB2036</strain>
    </source>
</reference>
<dbReference type="GO" id="GO:0003677">
    <property type="term" value="F:DNA binding"/>
    <property type="evidence" value="ECO:0007669"/>
    <property type="project" value="InterPro"/>
</dbReference>
<feature type="domain" description="HTH cro/C1-type" evidence="1">
    <location>
        <begin position="45"/>
        <end position="79"/>
    </location>
</feature>
<evidence type="ECO:0000259" key="1">
    <source>
        <dbReference type="PROSITE" id="PS50943"/>
    </source>
</evidence>
<dbReference type="OrthoDB" id="8908960at2"/>
<dbReference type="InterPro" id="IPR001387">
    <property type="entry name" value="Cro/C1-type_HTH"/>
</dbReference>
<dbReference type="EMBL" id="LOXM01000097">
    <property type="protein sequence ID" value="KVG69493.1"/>
    <property type="molecule type" value="Genomic_DNA"/>
</dbReference>
<dbReference type="InterPro" id="IPR010982">
    <property type="entry name" value="Lambda_DNA-bd_dom_sf"/>
</dbReference>
<evidence type="ECO:0000313" key="3">
    <source>
        <dbReference type="Proteomes" id="UP000064029"/>
    </source>
</evidence>